<dbReference type="EMBL" id="UYYA01004698">
    <property type="protein sequence ID" value="VDM63049.1"/>
    <property type="molecule type" value="Genomic_DNA"/>
</dbReference>
<organism evidence="4">
    <name type="scientific">Angiostrongylus costaricensis</name>
    <name type="common">Nematode worm</name>
    <dbReference type="NCBI Taxonomy" id="334426"/>
    <lineage>
        <taxon>Eukaryota</taxon>
        <taxon>Metazoa</taxon>
        <taxon>Ecdysozoa</taxon>
        <taxon>Nematoda</taxon>
        <taxon>Chromadorea</taxon>
        <taxon>Rhabditida</taxon>
        <taxon>Rhabditina</taxon>
        <taxon>Rhabditomorpha</taxon>
        <taxon>Strongyloidea</taxon>
        <taxon>Metastrongylidae</taxon>
        <taxon>Angiostrongylus</taxon>
    </lineage>
</organism>
<dbReference type="OrthoDB" id="5874229at2759"/>
<accession>A0A158PLK2</accession>
<protein>
    <submittedName>
        <fullName evidence="2 4">Uncharacterized protein</fullName>
    </submittedName>
</protein>
<sequence>MVRISIVLAVVLLPISISLPSVLNTVDSERAPIRLRRSDILQQPNNERNVFNVKVPAFIESILHSTKNFFVGPSGVITKLRNFVNGKIKVSTHFFGRKIDLQANIPLSLEEVDKALRSFFDKLRADPMTRIFFVMYLNAVVVIVVFLSLIAKHIQISLQSLRSRVKMNTPAPRSTHFRTISPDLTMPHKPVISRQSSELQENPVGESSIHATNDDMSINWSVMVDPSLINSANPNTFHTSSKASLQLTDLRGILASDEDDYLDYVTQLSCIPPCSEAGPSQCPVQTTRKQSPFLARNLKFFIGKFDDACS</sequence>
<feature type="transmembrane region" description="Helical" evidence="1">
    <location>
        <begin position="6"/>
        <end position="26"/>
    </location>
</feature>
<feature type="transmembrane region" description="Helical" evidence="1">
    <location>
        <begin position="131"/>
        <end position="151"/>
    </location>
</feature>
<proteinExistence type="predicted"/>
<keyword evidence="1" id="KW-1133">Transmembrane helix</keyword>
<reference evidence="4" key="1">
    <citation type="submission" date="2016-04" db="UniProtKB">
        <authorList>
            <consortium name="WormBaseParasite"/>
        </authorList>
    </citation>
    <scope>IDENTIFICATION</scope>
</reference>
<gene>
    <name evidence="2" type="ORF">ACOC_LOCUS11464</name>
</gene>
<keyword evidence="1" id="KW-0472">Membrane</keyword>
<evidence type="ECO:0000313" key="3">
    <source>
        <dbReference type="Proteomes" id="UP000267027"/>
    </source>
</evidence>
<dbReference type="AlphaFoldDB" id="A0A158PLK2"/>
<evidence type="ECO:0000313" key="4">
    <source>
        <dbReference type="WBParaSite" id="ACOC_0001146301-mRNA-1"/>
    </source>
</evidence>
<keyword evidence="3" id="KW-1185">Reference proteome</keyword>
<keyword evidence="1" id="KW-0812">Transmembrane</keyword>
<dbReference type="WBParaSite" id="ACOC_0001146301-mRNA-1">
    <property type="protein sequence ID" value="ACOC_0001146301-mRNA-1"/>
    <property type="gene ID" value="ACOC_0001146301"/>
</dbReference>
<reference evidence="2 3" key="2">
    <citation type="submission" date="2018-11" db="EMBL/GenBank/DDBJ databases">
        <authorList>
            <consortium name="Pathogen Informatics"/>
        </authorList>
    </citation>
    <scope>NUCLEOTIDE SEQUENCE [LARGE SCALE GENOMIC DNA]</scope>
    <source>
        <strain evidence="2 3">Costa Rica</strain>
    </source>
</reference>
<dbReference type="Proteomes" id="UP000267027">
    <property type="component" value="Unassembled WGS sequence"/>
</dbReference>
<name>A0A158PLK2_ANGCS</name>
<evidence type="ECO:0000256" key="1">
    <source>
        <dbReference type="SAM" id="Phobius"/>
    </source>
</evidence>
<evidence type="ECO:0000313" key="2">
    <source>
        <dbReference type="EMBL" id="VDM63049.1"/>
    </source>
</evidence>